<evidence type="ECO:0000256" key="2">
    <source>
        <dbReference type="SAM" id="Phobius"/>
    </source>
</evidence>
<evidence type="ECO:0000256" key="1">
    <source>
        <dbReference type="SAM" id="MobiDB-lite"/>
    </source>
</evidence>
<dbReference type="EMBL" id="CP090892">
    <property type="protein sequence ID" value="ULU08683.1"/>
    <property type="molecule type" value="Genomic_DNA"/>
</dbReference>
<gene>
    <name evidence="3" type="ORF">L3Y34_019706</name>
</gene>
<accession>A0AAE9IWH0</accession>
<feature type="region of interest" description="Disordered" evidence="1">
    <location>
        <begin position="503"/>
        <end position="525"/>
    </location>
</feature>
<organism evidence="3 4">
    <name type="scientific">Caenorhabditis briggsae</name>
    <dbReference type="NCBI Taxonomy" id="6238"/>
    <lineage>
        <taxon>Eukaryota</taxon>
        <taxon>Metazoa</taxon>
        <taxon>Ecdysozoa</taxon>
        <taxon>Nematoda</taxon>
        <taxon>Chromadorea</taxon>
        <taxon>Rhabditida</taxon>
        <taxon>Rhabditina</taxon>
        <taxon>Rhabditomorpha</taxon>
        <taxon>Rhabditoidea</taxon>
        <taxon>Rhabditidae</taxon>
        <taxon>Peloderinae</taxon>
        <taxon>Caenorhabditis</taxon>
    </lineage>
</organism>
<keyword evidence="2" id="KW-0472">Membrane</keyword>
<feature type="transmembrane region" description="Helical" evidence="2">
    <location>
        <begin position="472"/>
        <end position="497"/>
    </location>
</feature>
<evidence type="ECO:0000313" key="3">
    <source>
        <dbReference type="EMBL" id="ULU08683.1"/>
    </source>
</evidence>
<feature type="compositionally biased region" description="Basic residues" evidence="1">
    <location>
        <begin position="513"/>
        <end position="525"/>
    </location>
</feature>
<evidence type="ECO:0000313" key="4">
    <source>
        <dbReference type="Proteomes" id="UP000827892"/>
    </source>
</evidence>
<sequence length="525" mass="59247">MMPLCNGAQGQPSNLVSVTLKGMASMPSVPNLKNILGVCSRDEIAIIKNECKDVVNRPIDRKSLAYGLCCGELKVCSEFTEGQQRLIENYLQDIHTCSAFPTQVLDQKADFVDALVVIFKKEGRKFSKDDSKFFSTCTPKIKEAFNEACDKFNAKSADKETLGYNVCCKTLDNCTDPFYTQAFAKLWGEKVPSDAVEDMKSSLTECGSKQKEFLKVECDKYMATPSFKDGTKGTYGQVICCDELKFCSGPFYTQIELRRISPQRQNMLIQHMQMLSQLPDKCSEIPLTDPNLGIFLAVVLDKLWERKIPFDSVKELGSYISKCGSKQREFLEMQCEQYMTTKSYKNNIADSFGYGVCCEGLKMCTLEAIAQKYVKKFSQYKTCSDIPPDFFKEKRGKRYYFLAAFEVKTPSDFIKDKEFFASKCTLKEKKEIEEACNKFNENSAKSEDQGVVGYDFCCKTMGHNCRPFYTQIWFFALCGGVGLLLMGIIAVVVYFFCFRKKRGGGKSGGNMKSSKKSTKKSKSKG</sequence>
<dbReference type="Proteomes" id="UP000827892">
    <property type="component" value="Chromosome II"/>
</dbReference>
<name>A0AAE9IWH0_CAEBR</name>
<reference evidence="3 4" key="1">
    <citation type="submission" date="2022-05" db="EMBL/GenBank/DDBJ databases">
        <title>Chromosome-level reference genomes for two strains of Caenorhabditis briggsae: an improved platform for comparative genomics.</title>
        <authorList>
            <person name="Stevens L."/>
            <person name="Andersen E.C."/>
        </authorList>
    </citation>
    <scope>NUCLEOTIDE SEQUENCE [LARGE SCALE GENOMIC DNA]</scope>
    <source>
        <strain evidence="3">QX1410_ONT</strain>
        <tissue evidence="3">Whole-organism</tissue>
    </source>
</reference>
<keyword evidence="2" id="KW-1133">Transmembrane helix</keyword>
<proteinExistence type="predicted"/>
<protein>
    <submittedName>
        <fullName evidence="3">Uncharacterized protein</fullName>
    </submittedName>
</protein>
<keyword evidence="2" id="KW-0812">Transmembrane</keyword>
<dbReference type="AlphaFoldDB" id="A0AAE9IWH0"/>